<organism evidence="2 3">
    <name type="scientific">Leuconostoc carnosum (strain JB16)</name>
    <dbReference type="NCBI Taxonomy" id="1229758"/>
    <lineage>
        <taxon>Bacteria</taxon>
        <taxon>Bacillati</taxon>
        <taxon>Bacillota</taxon>
        <taxon>Bacilli</taxon>
        <taxon>Lactobacillales</taxon>
        <taxon>Lactobacillaceae</taxon>
        <taxon>Leuconostoc</taxon>
    </lineage>
</organism>
<accession>K0D6Z1</accession>
<dbReference type="InterPro" id="IPR010057">
    <property type="entry name" value="Transcription_activator_Rgg_C"/>
</dbReference>
<reference evidence="2 3" key="1">
    <citation type="journal article" date="2012" name="J. Bacteriol.">
        <title>Complete genome sequence of Leuconostoc carnosum strain JB16, isolated from Kimchi.</title>
        <authorList>
            <person name="Jung J.Y."/>
            <person name="Lee S.H."/>
            <person name="Jeon C.O."/>
        </authorList>
    </citation>
    <scope>NUCLEOTIDE SEQUENCE [LARGE SCALE GENOMIC DNA]</scope>
    <source>
        <strain evidence="2 3">JB16</strain>
    </source>
</reference>
<evidence type="ECO:0000259" key="1">
    <source>
        <dbReference type="Pfam" id="PF21259"/>
    </source>
</evidence>
<feature type="domain" description="HTH-type transcriptional regulator Rgg C-terminal" evidence="1">
    <location>
        <begin position="18"/>
        <end position="159"/>
    </location>
</feature>
<dbReference type="Proteomes" id="UP000006299">
    <property type="component" value="Chromosome"/>
</dbReference>
<dbReference type="EMBL" id="CP003851">
    <property type="protein sequence ID" value="AFT81669.1"/>
    <property type="molecule type" value="Genomic_DNA"/>
</dbReference>
<evidence type="ECO:0000313" key="3">
    <source>
        <dbReference type="Proteomes" id="UP000006299"/>
    </source>
</evidence>
<dbReference type="KEGG" id="lcn:C270_03790"/>
<dbReference type="AlphaFoldDB" id="K0D6Z1"/>
<name>K0D6Z1_LEUCJ</name>
<dbReference type="eggNOG" id="COG1396">
    <property type="taxonomic scope" value="Bacteria"/>
</dbReference>
<dbReference type="PATRIC" id="fig|1229758.3.peg.759"/>
<dbReference type="Pfam" id="PF21259">
    <property type="entry name" value="Rgg_C"/>
    <property type="match status" value="1"/>
</dbReference>
<gene>
    <name evidence="2" type="ordered locus">C270_03790</name>
</gene>
<dbReference type="HOGENOM" id="CLU_091675_0_0_9"/>
<proteinExistence type="predicted"/>
<evidence type="ECO:0000313" key="2">
    <source>
        <dbReference type="EMBL" id="AFT81669.1"/>
    </source>
</evidence>
<keyword evidence="3" id="KW-1185">Reference proteome</keyword>
<protein>
    <submittedName>
        <fullName evidence="2">Transcriptional activator</fullName>
    </submittedName>
</protein>
<sequence>MAQSTLYHLDFKLATVSVQTELIDYFFCIDHWQYYDLCLLFFVANMINVENMKPYINDIINQYLQQDMSDTTSHMVAPVIIAILEAAIMQNKSAMTNKLLEKIDLVKFHDQDFEFQTYLLFWQGISEKNMKKIHDAYHITKCLHITHTLNIFNHILEYYHIKKMIYCNLD</sequence>